<dbReference type="AlphaFoldDB" id="A0A392QQF7"/>
<dbReference type="Proteomes" id="UP000265520">
    <property type="component" value="Unassembled WGS sequence"/>
</dbReference>
<feature type="non-terminal residue" evidence="1">
    <location>
        <position position="1"/>
    </location>
</feature>
<reference evidence="1 2" key="1">
    <citation type="journal article" date="2018" name="Front. Plant Sci.">
        <title>Red Clover (Trifolium pratense) and Zigzag Clover (T. medium) - A Picture of Genomic Similarities and Differences.</title>
        <authorList>
            <person name="Dluhosova J."/>
            <person name="Istvanek J."/>
            <person name="Nedelnik J."/>
            <person name="Repkova J."/>
        </authorList>
    </citation>
    <scope>NUCLEOTIDE SEQUENCE [LARGE SCALE GENOMIC DNA]</scope>
    <source>
        <strain evidence="2">cv. 10/8</strain>
        <tissue evidence="1">Leaf</tissue>
    </source>
</reference>
<keyword evidence="2" id="KW-1185">Reference proteome</keyword>
<comment type="caution">
    <text evidence="1">The sequence shown here is derived from an EMBL/GenBank/DDBJ whole genome shotgun (WGS) entry which is preliminary data.</text>
</comment>
<name>A0A392QQF7_9FABA</name>
<protein>
    <submittedName>
        <fullName evidence="1">Uncharacterized protein</fullName>
    </submittedName>
</protein>
<accession>A0A392QQF7</accession>
<evidence type="ECO:0000313" key="2">
    <source>
        <dbReference type="Proteomes" id="UP000265520"/>
    </source>
</evidence>
<organism evidence="1 2">
    <name type="scientific">Trifolium medium</name>
    <dbReference type="NCBI Taxonomy" id="97028"/>
    <lineage>
        <taxon>Eukaryota</taxon>
        <taxon>Viridiplantae</taxon>
        <taxon>Streptophyta</taxon>
        <taxon>Embryophyta</taxon>
        <taxon>Tracheophyta</taxon>
        <taxon>Spermatophyta</taxon>
        <taxon>Magnoliopsida</taxon>
        <taxon>eudicotyledons</taxon>
        <taxon>Gunneridae</taxon>
        <taxon>Pentapetalae</taxon>
        <taxon>rosids</taxon>
        <taxon>fabids</taxon>
        <taxon>Fabales</taxon>
        <taxon>Fabaceae</taxon>
        <taxon>Papilionoideae</taxon>
        <taxon>50 kb inversion clade</taxon>
        <taxon>NPAAA clade</taxon>
        <taxon>Hologalegina</taxon>
        <taxon>IRL clade</taxon>
        <taxon>Trifolieae</taxon>
        <taxon>Trifolium</taxon>
    </lineage>
</organism>
<dbReference type="EMBL" id="LXQA010150026">
    <property type="protein sequence ID" value="MCI25890.1"/>
    <property type="molecule type" value="Genomic_DNA"/>
</dbReference>
<evidence type="ECO:0000313" key="1">
    <source>
        <dbReference type="EMBL" id="MCI25890.1"/>
    </source>
</evidence>
<proteinExistence type="predicted"/>
<sequence length="111" mass="12123">KPLKVIHAILGITDCPPLVVDTPVQTELCDPLLLIGLSALQSKINLVASGLRIHRFFKKKLVYQPPGESLVPPPPSHVKPPPGPLIKIFPFVQCECHCGVPNFFIALLQFA</sequence>